<keyword evidence="5 14" id="KW-0679">Respiratory chain</keyword>
<dbReference type="PROSITE" id="PS50857">
    <property type="entry name" value="COX2_CUA"/>
    <property type="match status" value="1"/>
</dbReference>
<evidence type="ECO:0000256" key="14">
    <source>
        <dbReference type="PIRNR" id="PIRNR000292"/>
    </source>
</evidence>
<evidence type="ECO:0000256" key="12">
    <source>
        <dbReference type="ARBA" id="ARBA00023139"/>
    </source>
</evidence>
<dbReference type="GO" id="GO:0016491">
    <property type="term" value="F:oxidoreductase activity"/>
    <property type="evidence" value="ECO:0007669"/>
    <property type="project" value="UniProtKB-KW"/>
</dbReference>
<evidence type="ECO:0000256" key="11">
    <source>
        <dbReference type="ARBA" id="ARBA00023136"/>
    </source>
</evidence>
<keyword evidence="4 14" id="KW-1003">Cell membrane</keyword>
<feature type="transmembrane region" description="Helical" evidence="15">
    <location>
        <begin position="20"/>
        <end position="38"/>
    </location>
</feature>
<dbReference type="PIRSF" id="PIRSF000292">
    <property type="entry name" value="Ubi_od_II"/>
    <property type="match status" value="1"/>
</dbReference>
<dbReference type="InterPro" id="IPR034227">
    <property type="entry name" value="CuRO_UO_II"/>
</dbReference>
<keyword evidence="12" id="KW-0564">Palmitate</keyword>
<evidence type="ECO:0000313" key="19">
    <source>
        <dbReference type="Proteomes" id="UP001549110"/>
    </source>
</evidence>
<dbReference type="NCBIfam" id="TIGR01433">
    <property type="entry name" value="CyoA"/>
    <property type="match status" value="1"/>
</dbReference>
<keyword evidence="7" id="KW-0732">Signal</keyword>
<dbReference type="InterPro" id="IPR008972">
    <property type="entry name" value="Cupredoxin"/>
</dbReference>
<sequence>MPLRRSSRPSEEAPPPLGKLRARLGRIALPLLLLPLSACSHMELLNPKGSIGEQEKDLILIASGLMLLVVIPVMVLTLVFAWRYRAGNTKATYSPTWAHSTKIEVVVWSIPCVIVAILAVLIWRTTHALDPYRPLESQVKPVNVEVVALDWKWLFIYPDYGIATVNQLTVPVGAPINFRLTSASMMNSFFIPQLGSQIYAMAGMQTKLHLIADEPGTYAGRSAAFSGPGFSDMQFNAVAVPHDEFDAWVKRARSAPAPLVLDEAAYRDLEQPSFDTPSTVYARVSPGLFDSIVDRFMVGRMPALALEGGICTPDGLALQRIY</sequence>
<proteinExistence type="inferred from homology"/>
<reference evidence="18 19" key="1">
    <citation type="submission" date="2024-06" db="EMBL/GenBank/DDBJ databases">
        <title>Genomic Encyclopedia of Type Strains, Phase IV (KMG-IV): sequencing the most valuable type-strain genomes for metagenomic binning, comparative biology and taxonomic classification.</title>
        <authorList>
            <person name="Goeker M."/>
        </authorList>
    </citation>
    <scope>NUCLEOTIDE SEQUENCE [LARGE SCALE GENOMIC DNA]</scope>
    <source>
        <strain evidence="18 19">DSM 17809</strain>
    </source>
</reference>
<feature type="transmembrane region" description="Helical" evidence="15">
    <location>
        <begin position="103"/>
        <end position="123"/>
    </location>
</feature>
<dbReference type="PANTHER" id="PTHR22888:SF18">
    <property type="entry name" value="CYTOCHROME BO(3) UBIQUINOL OXIDASE SUBUNIT 2"/>
    <property type="match status" value="1"/>
</dbReference>
<keyword evidence="11 14" id="KW-0472">Membrane</keyword>
<evidence type="ECO:0000256" key="8">
    <source>
        <dbReference type="ARBA" id="ARBA00022982"/>
    </source>
</evidence>
<evidence type="ECO:0000259" key="17">
    <source>
        <dbReference type="PROSITE" id="PS50999"/>
    </source>
</evidence>
<evidence type="ECO:0000256" key="6">
    <source>
        <dbReference type="ARBA" id="ARBA00022692"/>
    </source>
</evidence>
<keyword evidence="8 14" id="KW-0249">Electron transport</keyword>
<dbReference type="PANTHER" id="PTHR22888">
    <property type="entry name" value="CYTOCHROME C OXIDASE, SUBUNIT II"/>
    <property type="match status" value="1"/>
</dbReference>
<accession>A0ABV2ENS7</accession>
<gene>
    <name evidence="18" type="ORF">ABID41_003824</name>
</gene>
<evidence type="ECO:0000256" key="13">
    <source>
        <dbReference type="ARBA" id="ARBA00023288"/>
    </source>
</evidence>
<comment type="similarity">
    <text evidence="2 14">Belongs to the cytochrome c oxidase subunit 2 family.</text>
</comment>
<keyword evidence="6 15" id="KW-0812">Transmembrane</keyword>
<evidence type="ECO:0000256" key="15">
    <source>
        <dbReference type="SAM" id="Phobius"/>
    </source>
</evidence>
<dbReference type="SUPFAM" id="SSF49503">
    <property type="entry name" value="Cupredoxins"/>
    <property type="match status" value="1"/>
</dbReference>
<keyword evidence="9 15" id="KW-1133">Transmembrane helix</keyword>
<dbReference type="Gene3D" id="1.10.287.90">
    <property type="match status" value="1"/>
</dbReference>
<dbReference type="Pfam" id="PF06481">
    <property type="entry name" value="COX_ARM"/>
    <property type="match status" value="1"/>
</dbReference>
<evidence type="ECO:0000259" key="16">
    <source>
        <dbReference type="PROSITE" id="PS50857"/>
    </source>
</evidence>
<evidence type="ECO:0000256" key="7">
    <source>
        <dbReference type="ARBA" id="ARBA00022729"/>
    </source>
</evidence>
<evidence type="ECO:0000256" key="10">
    <source>
        <dbReference type="ARBA" id="ARBA00023002"/>
    </source>
</evidence>
<feature type="transmembrane region" description="Helical" evidence="15">
    <location>
        <begin position="58"/>
        <end position="82"/>
    </location>
</feature>
<evidence type="ECO:0000256" key="2">
    <source>
        <dbReference type="ARBA" id="ARBA00007866"/>
    </source>
</evidence>
<evidence type="ECO:0000256" key="1">
    <source>
        <dbReference type="ARBA" id="ARBA00004651"/>
    </source>
</evidence>
<evidence type="ECO:0000256" key="9">
    <source>
        <dbReference type="ARBA" id="ARBA00022989"/>
    </source>
</evidence>
<feature type="domain" description="Cytochrome oxidase subunit II copper A binding" evidence="16">
    <location>
        <begin position="139"/>
        <end position="251"/>
    </location>
</feature>
<name>A0ABV2ENS7_9CAUL</name>
<keyword evidence="19" id="KW-1185">Reference proteome</keyword>
<dbReference type="Pfam" id="PF00116">
    <property type="entry name" value="COX2"/>
    <property type="match status" value="1"/>
</dbReference>
<dbReference type="InterPro" id="IPR006333">
    <property type="entry name" value="Cyt_o_ubiquinol_oxidase_su2"/>
</dbReference>
<dbReference type="InterPro" id="IPR045187">
    <property type="entry name" value="CcO_II"/>
</dbReference>
<dbReference type="InterPro" id="IPR002429">
    <property type="entry name" value="CcO_II-like_C"/>
</dbReference>
<evidence type="ECO:0000256" key="5">
    <source>
        <dbReference type="ARBA" id="ARBA00022660"/>
    </source>
</evidence>
<organism evidence="18 19">
    <name type="scientific">Phenylobacterium koreense</name>
    <dbReference type="NCBI Taxonomy" id="266125"/>
    <lineage>
        <taxon>Bacteria</taxon>
        <taxon>Pseudomonadati</taxon>
        <taxon>Pseudomonadota</taxon>
        <taxon>Alphaproteobacteria</taxon>
        <taxon>Caulobacterales</taxon>
        <taxon>Caulobacteraceae</taxon>
        <taxon>Phenylobacterium</taxon>
    </lineage>
</organism>
<evidence type="ECO:0000256" key="4">
    <source>
        <dbReference type="ARBA" id="ARBA00022475"/>
    </source>
</evidence>
<keyword evidence="3 14" id="KW-0813">Transport</keyword>
<dbReference type="SUPFAM" id="SSF81464">
    <property type="entry name" value="Cytochrome c oxidase subunit II-like, transmembrane region"/>
    <property type="match status" value="1"/>
</dbReference>
<comment type="caution">
    <text evidence="18">The sequence shown here is derived from an EMBL/GenBank/DDBJ whole genome shotgun (WGS) entry which is preliminary data.</text>
</comment>
<dbReference type="PROSITE" id="PS50999">
    <property type="entry name" value="COX2_TM"/>
    <property type="match status" value="1"/>
</dbReference>
<dbReference type="RefSeq" id="WP_354298541.1">
    <property type="nucleotide sequence ID" value="NZ_JBEPLU010000005.1"/>
</dbReference>
<dbReference type="Proteomes" id="UP001549110">
    <property type="component" value="Unassembled WGS sequence"/>
</dbReference>
<dbReference type="InterPro" id="IPR010514">
    <property type="entry name" value="COX_ARM"/>
</dbReference>
<dbReference type="InterPro" id="IPR011759">
    <property type="entry name" value="Cyt_c_oxidase_su2_TM_dom"/>
</dbReference>
<evidence type="ECO:0000256" key="3">
    <source>
        <dbReference type="ARBA" id="ARBA00022448"/>
    </source>
</evidence>
<comment type="subcellular location">
    <subcellularLocation>
        <location evidence="1">Cell membrane</location>
        <topology evidence="1">Multi-pass membrane protein</topology>
    </subcellularLocation>
</comment>
<feature type="domain" description="Cytochrome oxidase subunit II transmembrane region profile" evidence="17">
    <location>
        <begin position="36"/>
        <end position="133"/>
    </location>
</feature>
<dbReference type="CDD" id="cd04212">
    <property type="entry name" value="CuRO_UO_II"/>
    <property type="match status" value="1"/>
</dbReference>
<dbReference type="EMBL" id="JBEPLU010000005">
    <property type="protein sequence ID" value="MET3528682.1"/>
    <property type="molecule type" value="Genomic_DNA"/>
</dbReference>
<keyword evidence="10 14" id="KW-0560">Oxidoreductase</keyword>
<dbReference type="InterPro" id="IPR036257">
    <property type="entry name" value="Cyt_c_oxidase_su2_TM_sf"/>
</dbReference>
<evidence type="ECO:0000313" key="18">
    <source>
        <dbReference type="EMBL" id="MET3528682.1"/>
    </source>
</evidence>
<keyword evidence="13" id="KW-0449">Lipoprotein</keyword>
<protein>
    <recommendedName>
        <fullName evidence="14">Ubiquinol oxidase subunit 2</fullName>
    </recommendedName>
</protein>
<dbReference type="Gene3D" id="2.60.40.420">
    <property type="entry name" value="Cupredoxins - blue copper proteins"/>
    <property type="match status" value="1"/>
</dbReference>